<sequence>IINEFIEIEQVTSKHFELNKKPYLASNLIEAGIDKLLIDNVNKHISLNIIDNDIWNVDFELFSLTIKNLIDNGIKYSDTKNITVEAKDNKLIFSNQRLKTKK</sequence>
<dbReference type="SUPFAM" id="SSF55874">
    <property type="entry name" value="ATPase domain of HSP90 chaperone/DNA topoisomerase II/histidine kinase"/>
    <property type="match status" value="1"/>
</dbReference>
<dbReference type="GO" id="GO:0016301">
    <property type="term" value="F:kinase activity"/>
    <property type="evidence" value="ECO:0007669"/>
    <property type="project" value="UniProtKB-KW"/>
</dbReference>
<reference evidence="1" key="1">
    <citation type="submission" date="2010-07" db="EMBL/GenBank/DDBJ databases">
        <authorList>
            <consortium name="CONSOLIDER consortium CSD2007-00005"/>
            <person name="Guazzaroni M.-E."/>
            <person name="Richter M."/>
            <person name="Garcia-Salamanca A."/>
            <person name="Yarza P."/>
            <person name="Ferrer M."/>
        </authorList>
    </citation>
    <scope>NUCLEOTIDE SEQUENCE</scope>
</reference>
<dbReference type="EMBL" id="ADZX01000348">
    <property type="protein sequence ID" value="EFK97141.1"/>
    <property type="molecule type" value="Genomic_DNA"/>
</dbReference>
<name>D9PH25_9ZZZZ</name>
<dbReference type="AlphaFoldDB" id="D9PH25"/>
<comment type="caution">
    <text evidence="1">The sequence shown here is derived from an EMBL/GenBank/DDBJ whole genome shotgun (WGS) entry which is preliminary data.</text>
</comment>
<accession>D9PH25</accession>
<evidence type="ECO:0000313" key="1">
    <source>
        <dbReference type="EMBL" id="EFK97141.1"/>
    </source>
</evidence>
<gene>
    <name evidence="1" type="ORF">LDC_0823</name>
</gene>
<reference evidence="1" key="2">
    <citation type="journal article" date="2011" name="Microb. Ecol.">
        <title>Taxonomic and Functional Metagenomic Profiling of the Microbial Community in the Anoxic Sediment of a Sub-saline Shallow Lake (Laguna de Carrizo, Central Spain).</title>
        <authorList>
            <person name="Ferrer M."/>
            <person name="Guazzaroni M.E."/>
            <person name="Richter M."/>
            <person name="Garcia-Salamanca A."/>
            <person name="Yarza P."/>
            <person name="Suarez-Suarez A."/>
            <person name="Solano J."/>
            <person name="Alcaide M."/>
            <person name="van Dillewijn P."/>
            <person name="Molina-Henares M.A."/>
            <person name="Lopez-Cortes N."/>
            <person name="Al-Ramahi Y."/>
            <person name="Guerrero C."/>
            <person name="Acosta A."/>
            <person name="de Eugenio L.I."/>
            <person name="Martinez V."/>
            <person name="Marques S."/>
            <person name="Rojo F."/>
            <person name="Santero E."/>
            <person name="Genilloud O."/>
            <person name="Perez-Perez J."/>
            <person name="Rossello-Mora R."/>
            <person name="Ramos J.L."/>
        </authorList>
    </citation>
    <scope>NUCLEOTIDE SEQUENCE</scope>
</reference>
<keyword evidence="1" id="KW-0808">Transferase</keyword>
<dbReference type="Gene3D" id="3.30.565.10">
    <property type="entry name" value="Histidine kinase-like ATPase, C-terminal domain"/>
    <property type="match status" value="1"/>
</dbReference>
<protein>
    <submittedName>
        <fullName evidence="1">Two-component sensor (Histidine kinase)</fullName>
    </submittedName>
</protein>
<organism evidence="1">
    <name type="scientific">sediment metagenome</name>
    <dbReference type="NCBI Taxonomy" id="749907"/>
    <lineage>
        <taxon>unclassified sequences</taxon>
        <taxon>metagenomes</taxon>
        <taxon>ecological metagenomes</taxon>
    </lineage>
</organism>
<keyword evidence="1" id="KW-0418">Kinase</keyword>
<proteinExistence type="predicted"/>
<dbReference type="InterPro" id="IPR036890">
    <property type="entry name" value="HATPase_C_sf"/>
</dbReference>
<feature type="non-terminal residue" evidence="1">
    <location>
        <position position="1"/>
    </location>
</feature>